<evidence type="ECO:0000256" key="2">
    <source>
        <dbReference type="SAM" id="Phobius"/>
    </source>
</evidence>
<organism evidence="3 4">
    <name type="scientific">Sphagnum jensenii</name>
    <dbReference type="NCBI Taxonomy" id="128206"/>
    <lineage>
        <taxon>Eukaryota</taxon>
        <taxon>Viridiplantae</taxon>
        <taxon>Streptophyta</taxon>
        <taxon>Embryophyta</taxon>
        <taxon>Bryophyta</taxon>
        <taxon>Sphagnophytina</taxon>
        <taxon>Sphagnopsida</taxon>
        <taxon>Sphagnales</taxon>
        <taxon>Sphagnaceae</taxon>
        <taxon>Sphagnum</taxon>
    </lineage>
</organism>
<feature type="compositionally biased region" description="Gly residues" evidence="1">
    <location>
        <begin position="21"/>
        <end position="31"/>
    </location>
</feature>
<evidence type="ECO:0000313" key="4">
    <source>
        <dbReference type="Proteomes" id="UP001497522"/>
    </source>
</evidence>
<dbReference type="PANTHER" id="PTHR36356:SF1">
    <property type="entry name" value="EXPRESSED PROTEIN"/>
    <property type="match status" value="1"/>
</dbReference>
<accession>A0ABP1B5A0</accession>
<evidence type="ECO:0000313" key="3">
    <source>
        <dbReference type="EMBL" id="CAK9869909.1"/>
    </source>
</evidence>
<dbReference type="Proteomes" id="UP001497522">
    <property type="component" value="Chromosome 19"/>
</dbReference>
<keyword evidence="2" id="KW-0472">Membrane</keyword>
<dbReference type="PANTHER" id="PTHR36356">
    <property type="entry name" value="EXPRESSED PROTEIN"/>
    <property type="match status" value="1"/>
</dbReference>
<feature type="transmembrane region" description="Helical" evidence="2">
    <location>
        <begin position="256"/>
        <end position="277"/>
    </location>
</feature>
<dbReference type="EMBL" id="OZ023720">
    <property type="protein sequence ID" value="CAK9869909.1"/>
    <property type="molecule type" value="Genomic_DNA"/>
</dbReference>
<proteinExistence type="predicted"/>
<feature type="compositionally biased region" description="Low complexity" evidence="1">
    <location>
        <begin position="32"/>
        <end position="42"/>
    </location>
</feature>
<keyword evidence="4" id="KW-1185">Reference proteome</keyword>
<sequence length="347" mass="38413">MAVVASTAPPLHMPSALLSCRGGGGGGGEGGATTTTTRSCSSSSQFQKQPVVVVSSSASSSSWCISRLVVLRRSSAWSSNPRHFCRRDARRTATGKQKKMIRITSCEATGRGFDDRLGEIAAEARRRASDAARAVSGKAEDVFNDVKRKTVEFQEKNDVKGKAKRAARNANLRLEELAFDLKRKVAKWDREYGVSDKAREAADFAAEQVQNVDRQLGIRQKARNATTDLRLKWPTYRKQFNAFLETPLGKSVVTLFMVWFLVSGWAFRIFFFSLWFLPFAGPFLLGTLSKAAIVEGACPNCGARYIGGRNQVVICQQCKGVVWQPRQDFSKKDKQDPTIIDIDIDEN</sequence>
<reference evidence="3" key="1">
    <citation type="submission" date="2024-03" db="EMBL/GenBank/DDBJ databases">
        <authorList>
            <consortium name="ELIXIR-Norway"/>
            <consortium name="Elixir Norway"/>
        </authorList>
    </citation>
    <scope>NUCLEOTIDE SEQUENCE</scope>
</reference>
<protein>
    <submittedName>
        <fullName evidence="3">Uncharacterized protein</fullName>
    </submittedName>
</protein>
<feature type="region of interest" description="Disordered" evidence="1">
    <location>
        <begin position="15"/>
        <end position="42"/>
    </location>
</feature>
<gene>
    <name evidence="3" type="ORF">CSSPJE1EN2_LOCUS12646</name>
</gene>
<keyword evidence="2" id="KW-0812">Transmembrane</keyword>
<keyword evidence="2" id="KW-1133">Transmembrane helix</keyword>
<evidence type="ECO:0000256" key="1">
    <source>
        <dbReference type="SAM" id="MobiDB-lite"/>
    </source>
</evidence>
<name>A0ABP1B5A0_9BRYO</name>